<keyword evidence="2" id="KW-1185">Reference proteome</keyword>
<sequence length="51" mass="5565">MAHIGWRSSQQRCFSEPLADGAAQIVIALLADGATLLQWRRSSYSDAGDDE</sequence>
<dbReference type="Proteomes" id="UP000594638">
    <property type="component" value="Unassembled WGS sequence"/>
</dbReference>
<comment type="caution">
    <text evidence="1">The sequence shown here is derived from an EMBL/GenBank/DDBJ whole genome shotgun (WGS) entry which is preliminary data.</text>
</comment>
<dbReference type="EMBL" id="CACTIH010003859">
    <property type="protein sequence ID" value="CAA2986404.1"/>
    <property type="molecule type" value="Genomic_DNA"/>
</dbReference>
<evidence type="ECO:0000313" key="1">
    <source>
        <dbReference type="EMBL" id="CAA2986404.1"/>
    </source>
</evidence>
<protein>
    <submittedName>
        <fullName evidence="1">Uncharacterized protein</fullName>
    </submittedName>
</protein>
<reference evidence="1 2" key="1">
    <citation type="submission" date="2019-12" db="EMBL/GenBank/DDBJ databases">
        <authorList>
            <person name="Alioto T."/>
            <person name="Alioto T."/>
            <person name="Gomez Garrido J."/>
        </authorList>
    </citation>
    <scope>NUCLEOTIDE SEQUENCE [LARGE SCALE GENOMIC DNA]</scope>
</reference>
<name>A0A8S0S5A9_OLEEU</name>
<organism evidence="1 2">
    <name type="scientific">Olea europaea subsp. europaea</name>
    <dbReference type="NCBI Taxonomy" id="158383"/>
    <lineage>
        <taxon>Eukaryota</taxon>
        <taxon>Viridiplantae</taxon>
        <taxon>Streptophyta</taxon>
        <taxon>Embryophyta</taxon>
        <taxon>Tracheophyta</taxon>
        <taxon>Spermatophyta</taxon>
        <taxon>Magnoliopsida</taxon>
        <taxon>eudicotyledons</taxon>
        <taxon>Gunneridae</taxon>
        <taxon>Pentapetalae</taxon>
        <taxon>asterids</taxon>
        <taxon>lamiids</taxon>
        <taxon>Lamiales</taxon>
        <taxon>Oleaceae</taxon>
        <taxon>Oleeae</taxon>
        <taxon>Olea</taxon>
    </lineage>
</organism>
<dbReference type="Gramene" id="OE9A011116T1">
    <property type="protein sequence ID" value="OE9A011116C1"/>
    <property type="gene ID" value="OE9A011116"/>
</dbReference>
<gene>
    <name evidence="1" type="ORF">OLEA9_A011116</name>
</gene>
<accession>A0A8S0S5A9</accession>
<proteinExistence type="predicted"/>
<dbReference type="AlphaFoldDB" id="A0A8S0S5A9"/>
<evidence type="ECO:0000313" key="2">
    <source>
        <dbReference type="Proteomes" id="UP000594638"/>
    </source>
</evidence>